<dbReference type="EMBL" id="BPLR01000641">
    <property type="protein sequence ID" value="GIY96235.1"/>
    <property type="molecule type" value="Genomic_DNA"/>
</dbReference>
<protein>
    <submittedName>
        <fullName evidence="2">Uncharacterized protein</fullName>
    </submittedName>
</protein>
<organism evidence="2 3">
    <name type="scientific">Caerostris extrusa</name>
    <name type="common">Bark spider</name>
    <name type="synonym">Caerostris bankana</name>
    <dbReference type="NCBI Taxonomy" id="172846"/>
    <lineage>
        <taxon>Eukaryota</taxon>
        <taxon>Metazoa</taxon>
        <taxon>Ecdysozoa</taxon>
        <taxon>Arthropoda</taxon>
        <taxon>Chelicerata</taxon>
        <taxon>Arachnida</taxon>
        <taxon>Araneae</taxon>
        <taxon>Araneomorphae</taxon>
        <taxon>Entelegynae</taxon>
        <taxon>Araneoidea</taxon>
        <taxon>Araneidae</taxon>
        <taxon>Caerostris</taxon>
    </lineage>
</organism>
<comment type="caution">
    <text evidence="2">The sequence shown here is derived from an EMBL/GenBank/DDBJ whole genome shotgun (WGS) entry which is preliminary data.</text>
</comment>
<gene>
    <name evidence="2" type="ORF">CEXT_524351</name>
</gene>
<name>A0AAV4XMC0_CAEEX</name>
<evidence type="ECO:0000256" key="1">
    <source>
        <dbReference type="SAM" id="MobiDB-lite"/>
    </source>
</evidence>
<sequence length="77" mass="8609">MSLITGKPCFWKECESAVTVKPTPLAKDSFGSKRRQECGEKNQLWVDFRDFSTASPGTEPVGSNSHGSNFNLWWNIA</sequence>
<keyword evidence="3" id="KW-1185">Reference proteome</keyword>
<reference evidence="2 3" key="1">
    <citation type="submission" date="2021-06" db="EMBL/GenBank/DDBJ databases">
        <title>Caerostris extrusa draft genome.</title>
        <authorList>
            <person name="Kono N."/>
            <person name="Arakawa K."/>
        </authorList>
    </citation>
    <scope>NUCLEOTIDE SEQUENCE [LARGE SCALE GENOMIC DNA]</scope>
</reference>
<evidence type="ECO:0000313" key="2">
    <source>
        <dbReference type="EMBL" id="GIY96235.1"/>
    </source>
</evidence>
<accession>A0AAV4XMC0</accession>
<proteinExistence type="predicted"/>
<dbReference type="AlphaFoldDB" id="A0AAV4XMC0"/>
<feature type="region of interest" description="Disordered" evidence="1">
    <location>
        <begin position="55"/>
        <end position="77"/>
    </location>
</feature>
<evidence type="ECO:0000313" key="3">
    <source>
        <dbReference type="Proteomes" id="UP001054945"/>
    </source>
</evidence>
<dbReference type="Proteomes" id="UP001054945">
    <property type="component" value="Unassembled WGS sequence"/>
</dbReference>